<dbReference type="PANTHER" id="PTHR11451:SF44">
    <property type="entry name" value="THREONINE--TRNA LIGASE, CHLOROPLASTIC_MITOCHONDRIAL 2"/>
    <property type="match status" value="1"/>
</dbReference>
<dbReference type="FunFam" id="3.30.980.10:FF:000001">
    <property type="entry name" value="Threonine--tRNA ligase"/>
    <property type="match status" value="1"/>
</dbReference>
<evidence type="ECO:0000256" key="7">
    <source>
        <dbReference type="ARBA" id="ARBA00022840"/>
    </source>
</evidence>
<gene>
    <name evidence="14" type="ORF">AT9943_LOCUS6371</name>
</gene>
<evidence type="ECO:0000256" key="2">
    <source>
        <dbReference type="ARBA" id="ARBA00013163"/>
    </source>
</evidence>
<dbReference type="GO" id="GO:0006435">
    <property type="term" value="P:threonyl-tRNA aminoacylation"/>
    <property type="evidence" value="ECO:0007669"/>
    <property type="project" value="InterPro"/>
</dbReference>
<dbReference type="InterPro" id="IPR006195">
    <property type="entry name" value="aa-tRNA-synth_II"/>
</dbReference>
<name>A0A7G2EBF0_ARATH</name>
<evidence type="ECO:0000256" key="4">
    <source>
        <dbReference type="ARBA" id="ARBA00022723"/>
    </source>
</evidence>
<dbReference type="Pfam" id="PF00587">
    <property type="entry name" value="tRNA-synt_2b"/>
    <property type="match status" value="1"/>
</dbReference>
<dbReference type="EMBL" id="LR881467">
    <property type="protein sequence ID" value="CAD5318133.1"/>
    <property type="molecule type" value="Genomic_DNA"/>
</dbReference>
<dbReference type="HAMAP" id="MF_00184">
    <property type="entry name" value="Thr_tRNA_synth"/>
    <property type="match status" value="1"/>
</dbReference>
<dbReference type="InterPro" id="IPR012947">
    <property type="entry name" value="tRNA_SAD"/>
</dbReference>
<evidence type="ECO:0000256" key="1">
    <source>
        <dbReference type="ARBA" id="ARBA00008226"/>
    </source>
</evidence>
<dbReference type="GO" id="GO:0046872">
    <property type="term" value="F:metal ion binding"/>
    <property type="evidence" value="ECO:0007669"/>
    <property type="project" value="UniProtKB-KW"/>
</dbReference>
<dbReference type="GO" id="GO:0005524">
    <property type="term" value="F:ATP binding"/>
    <property type="evidence" value="ECO:0007669"/>
    <property type="project" value="UniProtKB-KW"/>
</dbReference>
<dbReference type="PRINTS" id="PR01047">
    <property type="entry name" value="TRNASYNTHTHR"/>
</dbReference>
<dbReference type="InterPro" id="IPR036621">
    <property type="entry name" value="Anticodon-bd_dom_sf"/>
</dbReference>
<dbReference type="FunFam" id="3.30.930.10:FF:000002">
    <property type="entry name" value="Threonine--tRNA ligase"/>
    <property type="match status" value="1"/>
</dbReference>
<dbReference type="SUPFAM" id="SSF55729">
    <property type="entry name" value="Acyl-CoA N-acyltransferases (Nat)"/>
    <property type="match status" value="1"/>
</dbReference>
<feature type="domain" description="N-acetyltransferase" evidence="13">
    <location>
        <begin position="32"/>
        <end position="175"/>
    </location>
</feature>
<dbReference type="InterPro" id="IPR018163">
    <property type="entry name" value="Thr/Ala-tRNA-synth_IIc_edit"/>
</dbReference>
<dbReference type="SUPFAM" id="SSF55186">
    <property type="entry name" value="ThrRS/AlaRS common domain"/>
    <property type="match status" value="1"/>
</dbReference>
<dbReference type="InterPro" id="IPR016181">
    <property type="entry name" value="Acyl_CoA_acyltransferase"/>
</dbReference>
<dbReference type="InterPro" id="IPR045864">
    <property type="entry name" value="aa-tRNA-synth_II/BPL/LPL"/>
</dbReference>
<evidence type="ECO:0000313" key="14">
    <source>
        <dbReference type="EMBL" id="CAD5318133.1"/>
    </source>
</evidence>
<dbReference type="GO" id="GO:0016747">
    <property type="term" value="F:acyltransferase activity, transferring groups other than amino-acyl groups"/>
    <property type="evidence" value="ECO:0007669"/>
    <property type="project" value="InterPro"/>
</dbReference>
<dbReference type="Proteomes" id="UP000516314">
    <property type="component" value="Chromosome 2"/>
</dbReference>
<dbReference type="FunFam" id="3.40.50.800:FF:000001">
    <property type="entry name" value="Threonine--tRNA ligase"/>
    <property type="match status" value="1"/>
</dbReference>
<dbReference type="PROSITE" id="PS50862">
    <property type="entry name" value="AA_TRNA_LIGASE_II"/>
    <property type="match status" value="1"/>
</dbReference>
<keyword evidence="7" id="KW-0067">ATP-binding</keyword>
<dbReference type="InterPro" id="IPR047246">
    <property type="entry name" value="ThrRS_anticodon"/>
</dbReference>
<evidence type="ECO:0000256" key="9">
    <source>
        <dbReference type="ARBA" id="ARBA00023146"/>
    </source>
</evidence>
<keyword evidence="8" id="KW-0648">Protein biosynthesis</keyword>
<dbReference type="GO" id="GO:0004829">
    <property type="term" value="F:threonine-tRNA ligase activity"/>
    <property type="evidence" value="ECO:0007669"/>
    <property type="project" value="UniProtKB-EC"/>
</dbReference>
<evidence type="ECO:0000256" key="3">
    <source>
        <dbReference type="ARBA" id="ARBA00022598"/>
    </source>
</evidence>
<keyword evidence="9" id="KW-0030">Aminoacyl-tRNA synthetase</keyword>
<keyword evidence="5" id="KW-0547">Nucleotide-binding</keyword>
<accession>A0A7G2EBF0</accession>
<comment type="catalytic activity">
    <reaction evidence="11">
        <text>tRNA(Thr) + L-threonine + ATP = L-threonyl-tRNA(Thr) + AMP + diphosphate + H(+)</text>
        <dbReference type="Rhea" id="RHEA:24624"/>
        <dbReference type="Rhea" id="RHEA-COMP:9670"/>
        <dbReference type="Rhea" id="RHEA-COMP:9704"/>
        <dbReference type="ChEBI" id="CHEBI:15378"/>
        <dbReference type="ChEBI" id="CHEBI:30616"/>
        <dbReference type="ChEBI" id="CHEBI:33019"/>
        <dbReference type="ChEBI" id="CHEBI:57926"/>
        <dbReference type="ChEBI" id="CHEBI:78442"/>
        <dbReference type="ChEBI" id="CHEBI:78534"/>
        <dbReference type="ChEBI" id="CHEBI:456215"/>
        <dbReference type="EC" id="6.1.1.3"/>
    </reaction>
</comment>
<dbReference type="CDD" id="cd00860">
    <property type="entry name" value="ThrRS_anticodon"/>
    <property type="match status" value="1"/>
</dbReference>
<comment type="similarity">
    <text evidence="1">Belongs to the class-II aminoacyl-tRNA synthetase family.</text>
</comment>
<dbReference type="AlphaFoldDB" id="A0A7G2EBF0"/>
<dbReference type="InterPro" id="IPR002320">
    <property type="entry name" value="Thr-tRNA-ligase_IIa"/>
</dbReference>
<protein>
    <recommendedName>
        <fullName evidence="2">threonine--tRNA ligase</fullName>
        <ecNumber evidence="2">6.1.1.3</ecNumber>
    </recommendedName>
    <alternativeName>
        <fullName evidence="10">Threonyl-tRNA synthetase</fullName>
    </alternativeName>
</protein>
<evidence type="ECO:0000256" key="6">
    <source>
        <dbReference type="ARBA" id="ARBA00022833"/>
    </source>
</evidence>
<dbReference type="Gene3D" id="3.30.930.10">
    <property type="entry name" value="Bira Bifunctional Protein, Domain 2"/>
    <property type="match status" value="2"/>
</dbReference>
<dbReference type="InterPro" id="IPR004154">
    <property type="entry name" value="Anticodon-bd"/>
</dbReference>
<evidence type="ECO:0000313" key="15">
    <source>
        <dbReference type="Proteomes" id="UP000516314"/>
    </source>
</evidence>
<dbReference type="CDD" id="cd00771">
    <property type="entry name" value="ThrRS_core"/>
    <property type="match status" value="1"/>
</dbReference>
<dbReference type="Gene3D" id="3.40.50.800">
    <property type="entry name" value="Anticodon-binding domain"/>
    <property type="match status" value="1"/>
</dbReference>
<dbReference type="SMART" id="SM00863">
    <property type="entry name" value="tRNA_SAD"/>
    <property type="match status" value="1"/>
</dbReference>
<dbReference type="Gene3D" id="3.30.54.20">
    <property type="match status" value="1"/>
</dbReference>
<dbReference type="Pfam" id="PF07973">
    <property type="entry name" value="tRNA_SAD"/>
    <property type="match status" value="1"/>
</dbReference>
<keyword evidence="3" id="KW-0436">Ligase</keyword>
<dbReference type="InterPro" id="IPR033728">
    <property type="entry name" value="ThrRS_core"/>
</dbReference>
<dbReference type="Pfam" id="PF13302">
    <property type="entry name" value="Acetyltransf_3"/>
    <property type="match status" value="1"/>
</dbReference>
<dbReference type="EC" id="6.1.1.3" evidence="2"/>
<feature type="domain" description="Aminoacyl-transfer RNA synthetases class-II family profile" evidence="12">
    <location>
        <begin position="433"/>
        <end position="665"/>
    </location>
</feature>
<dbReference type="InterPro" id="IPR002314">
    <property type="entry name" value="aa-tRNA-synt_IIb"/>
</dbReference>
<dbReference type="GO" id="GO:0005737">
    <property type="term" value="C:cytoplasm"/>
    <property type="evidence" value="ECO:0007669"/>
    <property type="project" value="InterPro"/>
</dbReference>
<evidence type="ECO:0000256" key="10">
    <source>
        <dbReference type="ARBA" id="ARBA00031900"/>
    </source>
</evidence>
<evidence type="ECO:0000259" key="12">
    <source>
        <dbReference type="PROSITE" id="PS50862"/>
    </source>
</evidence>
<keyword evidence="4" id="KW-0479">Metal-binding</keyword>
<dbReference type="Gene3D" id="3.30.980.10">
    <property type="entry name" value="Threonyl-trna Synthetase, Chain A, domain 2"/>
    <property type="match status" value="1"/>
</dbReference>
<organism evidence="14 15">
    <name type="scientific">Arabidopsis thaliana</name>
    <name type="common">Mouse-ear cress</name>
    <dbReference type="NCBI Taxonomy" id="3702"/>
    <lineage>
        <taxon>Eukaryota</taxon>
        <taxon>Viridiplantae</taxon>
        <taxon>Streptophyta</taxon>
        <taxon>Embryophyta</taxon>
        <taxon>Tracheophyta</taxon>
        <taxon>Spermatophyta</taxon>
        <taxon>Magnoliopsida</taxon>
        <taxon>eudicotyledons</taxon>
        <taxon>Gunneridae</taxon>
        <taxon>Pentapetalae</taxon>
        <taxon>rosids</taxon>
        <taxon>malvids</taxon>
        <taxon>Brassicales</taxon>
        <taxon>Brassicaceae</taxon>
        <taxon>Camelineae</taxon>
        <taxon>Arabidopsis</taxon>
    </lineage>
</organism>
<evidence type="ECO:0000256" key="11">
    <source>
        <dbReference type="ARBA" id="ARBA00049515"/>
    </source>
</evidence>
<dbReference type="SUPFAM" id="SSF52954">
    <property type="entry name" value="Class II aaRS ABD-related"/>
    <property type="match status" value="1"/>
</dbReference>
<dbReference type="PANTHER" id="PTHR11451">
    <property type="entry name" value="THREONINE-TRNA LIGASE"/>
    <property type="match status" value="1"/>
</dbReference>
<evidence type="ECO:0000256" key="5">
    <source>
        <dbReference type="ARBA" id="ARBA00022741"/>
    </source>
</evidence>
<dbReference type="InterPro" id="IPR000182">
    <property type="entry name" value="GNAT_dom"/>
</dbReference>
<dbReference type="Gene3D" id="3.40.630.30">
    <property type="match status" value="1"/>
</dbReference>
<evidence type="ECO:0000256" key="8">
    <source>
        <dbReference type="ARBA" id="ARBA00022917"/>
    </source>
</evidence>
<dbReference type="NCBIfam" id="TIGR00418">
    <property type="entry name" value="thrS"/>
    <property type="match status" value="1"/>
</dbReference>
<dbReference type="PROSITE" id="PS51186">
    <property type="entry name" value="GNAT"/>
    <property type="match status" value="1"/>
</dbReference>
<evidence type="ECO:0000259" key="13">
    <source>
        <dbReference type="PROSITE" id="PS51186"/>
    </source>
</evidence>
<keyword evidence="6" id="KW-0862">Zinc</keyword>
<reference evidence="14 15" key="1">
    <citation type="submission" date="2020-09" db="EMBL/GenBank/DDBJ databases">
        <authorList>
            <person name="Ashkenazy H."/>
        </authorList>
    </citation>
    <scope>NUCLEOTIDE SEQUENCE [LARGE SCALE GENOMIC DNA]</scope>
    <source>
        <strain evidence="15">cv. Cdm-0</strain>
    </source>
</reference>
<sequence length="768" mass="87971">MATKVSLEGKRVVLVPYMAEHVPKYHQWMQDSALLEATGSEPLSLEQEYEMQLSWTQDPNKRTFIVLDKDFVKGDLAHVEAMTGDVNIYMNDVGDPKVAEVEIMIAEPRSRGKGLGKESVLIMMAYGVKNLEIHKFTAKIGESNTASLSLFRKLGFEESSYSGIFKEVTLEYTVTNLRREELLKLLDERHGFSTVFAVATEPAISSSGPKKAEPSTVVLPSNESSDKLLKIRHTCAHVMAMAVQKLFPDAKVTIGPWIDNGFYYDFDMEPLTDKDLKRIKKEMDRIISRNLPLLREEVSREEAKKRIMAINEPYKMEILDGIKEEPITVYHIGNEWWDLCAGPHVETTGKINKKAVELESVAGAYWRGDEKRQMLQRIYGTAWESEEQLKAYLHFKEEAKRRDHRRIGQDLDLFSIQDEAGGGLVFWHPKADLWKISGHLDFYRENMYDQMEIEDELYQLRPMNCPYHILLYQRKRQSYRDLPIRVAELGTVYRYELSGSLHGLFRVRGFTQDDAHIFCLEDQIKDEIRGVLDLTEEILSRFGFNKYEVNLSTRPEKSVGGDDIWEKATFALRDALDDKGWSYEVDEGGGAFYGPKIDLKIEDALGRKWQCSTIQVDFNLPQRFDITYVDTNSDKKRPIMIHRAVLGSLERFFGVLIEHYAGDFPLWLSPVQVRVLPVTDNQLEFCKEVSKKLRACGVRAELCHGERLPKLIRNAETQKIPLMAVVGPKEVETGTVTVRSRFGGELGTIPVDDFINKINIAVETRTAL</sequence>
<proteinExistence type="inferred from homology"/>
<dbReference type="FunFam" id="3.40.630.30:FF:000083">
    <property type="entry name" value="Acyl-CoA N-acyltransferases (NAT) superfamily protein"/>
    <property type="match status" value="1"/>
</dbReference>
<dbReference type="SUPFAM" id="SSF55681">
    <property type="entry name" value="Class II aaRS and biotin synthetases"/>
    <property type="match status" value="1"/>
</dbReference>
<dbReference type="Pfam" id="PF03129">
    <property type="entry name" value="HGTP_anticodon"/>
    <property type="match status" value="1"/>
</dbReference>
<dbReference type="FunFam" id="3.30.54.20:FF:000002">
    <property type="entry name" value="Threonine--tRNA ligase"/>
    <property type="match status" value="1"/>
</dbReference>